<accession>A0A9X3MNQ9</accession>
<dbReference type="InterPro" id="IPR016156">
    <property type="entry name" value="FAD/NAD-linked_Rdtase_dimer_sf"/>
</dbReference>
<dbReference type="Gene3D" id="3.50.50.60">
    <property type="entry name" value="FAD/NAD(P)-binding domain"/>
    <property type="match status" value="2"/>
</dbReference>
<dbReference type="GO" id="GO:0050660">
    <property type="term" value="F:flavin adenine dinucleotide binding"/>
    <property type="evidence" value="ECO:0007669"/>
    <property type="project" value="TreeGrafter"/>
</dbReference>
<dbReference type="AlphaFoldDB" id="A0A9X3MNQ9"/>
<feature type="binding site" evidence="6">
    <location>
        <position position="62"/>
    </location>
    <ligand>
        <name>FAD</name>
        <dbReference type="ChEBI" id="CHEBI:57692"/>
    </ligand>
</feature>
<gene>
    <name evidence="10" type="ORF">OM076_01865</name>
</gene>
<organism evidence="10 11">
    <name type="scientific">Solirubrobacter ginsenosidimutans</name>
    <dbReference type="NCBI Taxonomy" id="490573"/>
    <lineage>
        <taxon>Bacteria</taxon>
        <taxon>Bacillati</taxon>
        <taxon>Actinomycetota</taxon>
        <taxon>Thermoleophilia</taxon>
        <taxon>Solirubrobacterales</taxon>
        <taxon>Solirubrobacteraceae</taxon>
        <taxon>Solirubrobacter</taxon>
    </lineage>
</organism>
<keyword evidence="11" id="KW-1185">Reference proteome</keyword>
<dbReference type="SUPFAM" id="SSF55424">
    <property type="entry name" value="FAD/NAD-linked reductases, dimerisation (C-terminal) domain"/>
    <property type="match status" value="1"/>
</dbReference>
<keyword evidence="3 6" id="KW-0274">FAD</keyword>
<evidence type="ECO:0000256" key="1">
    <source>
        <dbReference type="ARBA" id="ARBA00007532"/>
    </source>
</evidence>
<evidence type="ECO:0000259" key="8">
    <source>
        <dbReference type="Pfam" id="PF02852"/>
    </source>
</evidence>
<comment type="cofactor">
    <cofactor evidence="6">
        <name>FAD</name>
        <dbReference type="ChEBI" id="CHEBI:57692"/>
    </cofactor>
    <text evidence="6">Binds 1 FAD per subunit.</text>
</comment>
<dbReference type="SUPFAM" id="SSF51905">
    <property type="entry name" value="FAD/NAD(P)-binding domain"/>
    <property type="match status" value="1"/>
</dbReference>
<evidence type="ECO:0000256" key="7">
    <source>
        <dbReference type="PIRSR" id="PIRSR000350-4"/>
    </source>
</evidence>
<feature type="active site" description="Proton acceptor" evidence="5">
    <location>
        <position position="450"/>
    </location>
</feature>
<keyword evidence="6" id="KW-0520">NAD</keyword>
<evidence type="ECO:0000256" key="6">
    <source>
        <dbReference type="PIRSR" id="PIRSR000350-3"/>
    </source>
</evidence>
<dbReference type="Pfam" id="PF07992">
    <property type="entry name" value="Pyr_redox_2"/>
    <property type="match status" value="1"/>
</dbReference>
<dbReference type="InterPro" id="IPR036188">
    <property type="entry name" value="FAD/NAD-bd_sf"/>
</dbReference>
<evidence type="ECO:0000313" key="11">
    <source>
        <dbReference type="Proteomes" id="UP001149140"/>
    </source>
</evidence>
<protein>
    <submittedName>
        <fullName evidence="10">FAD-dependent oxidoreductase</fullName>
    </submittedName>
</protein>
<dbReference type="EMBL" id="JAPDOD010000001">
    <property type="protein sequence ID" value="MDA0158996.1"/>
    <property type="molecule type" value="Genomic_DNA"/>
</dbReference>
<dbReference type="PRINTS" id="PR00411">
    <property type="entry name" value="PNDRDTASEI"/>
</dbReference>
<evidence type="ECO:0000259" key="9">
    <source>
        <dbReference type="Pfam" id="PF07992"/>
    </source>
</evidence>
<dbReference type="InterPro" id="IPR001100">
    <property type="entry name" value="Pyr_nuc-diS_OxRdtase"/>
</dbReference>
<dbReference type="InterPro" id="IPR004099">
    <property type="entry name" value="Pyr_nucl-diS_OxRdtase_dimer"/>
</dbReference>
<proteinExistence type="inferred from homology"/>
<evidence type="ECO:0000256" key="2">
    <source>
        <dbReference type="ARBA" id="ARBA00022630"/>
    </source>
</evidence>
<feature type="binding site" evidence="6">
    <location>
        <position position="272"/>
    </location>
    <ligand>
        <name>NAD(+)</name>
        <dbReference type="ChEBI" id="CHEBI:57540"/>
    </ligand>
</feature>
<dbReference type="InterPro" id="IPR023753">
    <property type="entry name" value="FAD/NAD-binding_dom"/>
</dbReference>
<reference evidence="10" key="1">
    <citation type="submission" date="2022-10" db="EMBL/GenBank/DDBJ databases">
        <title>The WGS of Solirubrobacter ginsenosidimutans DSM 21036.</title>
        <authorList>
            <person name="Jiang Z."/>
        </authorList>
    </citation>
    <scope>NUCLEOTIDE SEQUENCE</scope>
    <source>
        <strain evidence="10">DSM 21036</strain>
    </source>
</reference>
<feature type="binding site" evidence="6">
    <location>
        <position position="313"/>
    </location>
    <ligand>
        <name>FAD</name>
        <dbReference type="ChEBI" id="CHEBI:57692"/>
    </ligand>
</feature>
<feature type="domain" description="FAD/NAD(P)-binding" evidence="9">
    <location>
        <begin position="15"/>
        <end position="321"/>
    </location>
</feature>
<feature type="binding site" evidence="6">
    <location>
        <begin position="182"/>
        <end position="189"/>
    </location>
    <ligand>
        <name>NAD(+)</name>
        <dbReference type="ChEBI" id="CHEBI:57540"/>
    </ligand>
</feature>
<dbReference type="PANTHER" id="PTHR43014">
    <property type="entry name" value="MERCURIC REDUCTASE"/>
    <property type="match status" value="1"/>
</dbReference>
<evidence type="ECO:0000313" key="10">
    <source>
        <dbReference type="EMBL" id="MDA0158996.1"/>
    </source>
</evidence>
<evidence type="ECO:0000256" key="5">
    <source>
        <dbReference type="PIRSR" id="PIRSR000350-2"/>
    </source>
</evidence>
<keyword evidence="2" id="KW-0285">Flavoprotein</keyword>
<dbReference type="Gene3D" id="3.30.390.30">
    <property type="match status" value="1"/>
</dbReference>
<sequence length="476" mass="50425">MDLDQQHASGTLHADLLVLGFGKGGKAVAKQLAAGGRRVVLVERSERMYGGTCPNVGCIPTKGLVHRSGKRRPDDVPQDYYERSVEAVQAIREMMRQGNLDALEALESATVLTGTATFIDPHTVAVETGDGRVEVSADTILINTGAQPVIPDIPGLRDSRRAVLSTELIESTVLPERLVIVGGGYLGIEFAGIYNGFGSHVTLLEASPRILRREDDNVALAAEGILRDAGVEIVAGVRVTEIDDGVHGATVRYLRDGVEAAVEADTILIAAGRAPATADLALEAAGVRATAAGAVEVDEHLRTSQPHIYALGDVNGGEQHTYISLDDSRIVLDQLTGTGERSLAARVAIPHTLFMTPPLATVGLTERDARAAGRPIKVASERVADIVAMPRAYAVEETRGLMKFVIDAETDEILGAALLSVDAQELINTVALAMRHGITASQLRDSIYTHPSSTEAFNEVLGTIVRDYSALSSAAI</sequence>
<dbReference type="PIRSF" id="PIRSF000350">
    <property type="entry name" value="Mercury_reductase_MerA"/>
    <property type="match status" value="1"/>
</dbReference>
<dbReference type="PRINTS" id="PR00368">
    <property type="entry name" value="FADPNR"/>
</dbReference>
<name>A0A9X3MNQ9_9ACTN</name>
<dbReference type="Proteomes" id="UP001149140">
    <property type="component" value="Unassembled WGS sequence"/>
</dbReference>
<evidence type="ECO:0000256" key="3">
    <source>
        <dbReference type="ARBA" id="ARBA00022827"/>
    </source>
</evidence>
<dbReference type="PANTHER" id="PTHR43014:SF4">
    <property type="entry name" value="PYRIDINE NUCLEOTIDE-DISULFIDE OXIDOREDUCTASE RCLA-RELATED"/>
    <property type="match status" value="1"/>
</dbReference>
<comment type="caution">
    <text evidence="10">The sequence shown here is derived from an EMBL/GenBank/DDBJ whole genome shotgun (WGS) entry which is preliminary data.</text>
</comment>
<comment type="similarity">
    <text evidence="1">Belongs to the class-I pyridine nucleotide-disulfide oxidoreductase family.</text>
</comment>
<dbReference type="Pfam" id="PF02852">
    <property type="entry name" value="Pyr_redox_dim"/>
    <property type="match status" value="1"/>
</dbReference>
<feature type="domain" description="Pyridine nucleotide-disulphide oxidoreductase dimerisation" evidence="8">
    <location>
        <begin position="349"/>
        <end position="459"/>
    </location>
</feature>
<keyword evidence="6" id="KW-0547">Nucleotide-binding</keyword>
<dbReference type="FunFam" id="3.30.390.30:FF:000001">
    <property type="entry name" value="Dihydrolipoyl dehydrogenase"/>
    <property type="match status" value="1"/>
</dbReference>
<evidence type="ECO:0000256" key="4">
    <source>
        <dbReference type="ARBA" id="ARBA00023002"/>
    </source>
</evidence>
<dbReference type="GO" id="GO:0003955">
    <property type="term" value="F:NAD(P)H dehydrogenase (quinone) activity"/>
    <property type="evidence" value="ECO:0007669"/>
    <property type="project" value="TreeGrafter"/>
</dbReference>
<keyword evidence="4" id="KW-0560">Oxidoreductase</keyword>
<feature type="disulfide bond" description="Redox-active" evidence="7">
    <location>
        <begin position="53"/>
        <end position="58"/>
    </location>
</feature>
<dbReference type="RefSeq" id="WP_270037646.1">
    <property type="nucleotide sequence ID" value="NZ_JAPDOD010000001.1"/>
</dbReference>
<feature type="binding site" evidence="6">
    <location>
        <position position="205"/>
    </location>
    <ligand>
        <name>NAD(+)</name>
        <dbReference type="ChEBI" id="CHEBI:57540"/>
    </ligand>
</feature>